<reference evidence="2 3" key="1">
    <citation type="journal article" date="2019" name="Int. J. Syst. Evol. Microbiol.">
        <title>The Global Catalogue of Microorganisms (GCM) 10K type strain sequencing project: providing services to taxonomists for standard genome sequencing and annotation.</title>
        <authorList>
            <consortium name="The Broad Institute Genomics Platform"/>
            <consortium name="The Broad Institute Genome Sequencing Center for Infectious Disease"/>
            <person name="Wu L."/>
            <person name="Ma J."/>
        </authorList>
    </citation>
    <scope>NUCLEOTIDE SEQUENCE [LARGE SCALE GENOMIC DNA]</scope>
    <source>
        <strain evidence="2 3">JCM 10696</strain>
    </source>
</reference>
<gene>
    <name evidence="2" type="ORF">GCM10009550_22040</name>
</gene>
<dbReference type="Proteomes" id="UP001500665">
    <property type="component" value="Unassembled WGS sequence"/>
</dbReference>
<dbReference type="EMBL" id="BAAAHH010000006">
    <property type="protein sequence ID" value="GAA0946956.1"/>
    <property type="molecule type" value="Genomic_DNA"/>
</dbReference>
<organism evidence="2 3">
    <name type="scientific">Actinocorallia libanotica</name>
    <dbReference type="NCBI Taxonomy" id="46162"/>
    <lineage>
        <taxon>Bacteria</taxon>
        <taxon>Bacillati</taxon>
        <taxon>Actinomycetota</taxon>
        <taxon>Actinomycetes</taxon>
        <taxon>Streptosporangiales</taxon>
        <taxon>Thermomonosporaceae</taxon>
        <taxon>Actinocorallia</taxon>
    </lineage>
</organism>
<proteinExistence type="predicted"/>
<evidence type="ECO:0000313" key="2">
    <source>
        <dbReference type="EMBL" id="GAA0946956.1"/>
    </source>
</evidence>
<sequence>MDVVADLPADAQPSEPVQQANRALHDVTLGAQPGAVRGAAAGDDGLDSALPQQAPVFVLVIAPVGQQEVRPSAGPSHPSAHRLDPVQQRDELGDVVVVAAGQGDGQRNATTVGQDVVLGARPPTVDRTPAGFGPPLSART</sequence>
<feature type="region of interest" description="Disordered" evidence="1">
    <location>
        <begin position="1"/>
        <end position="20"/>
    </location>
</feature>
<comment type="caution">
    <text evidence="2">The sequence shown here is derived from an EMBL/GenBank/DDBJ whole genome shotgun (WGS) entry which is preliminary data.</text>
</comment>
<accession>A0ABN1QSN1</accession>
<name>A0ABN1QSN1_9ACTN</name>
<keyword evidence="3" id="KW-1185">Reference proteome</keyword>
<feature type="region of interest" description="Disordered" evidence="1">
    <location>
        <begin position="68"/>
        <end position="88"/>
    </location>
</feature>
<protein>
    <submittedName>
        <fullName evidence="2">Uncharacterized protein</fullName>
    </submittedName>
</protein>
<evidence type="ECO:0000256" key="1">
    <source>
        <dbReference type="SAM" id="MobiDB-lite"/>
    </source>
</evidence>
<feature type="region of interest" description="Disordered" evidence="1">
    <location>
        <begin position="119"/>
        <end position="140"/>
    </location>
</feature>
<evidence type="ECO:0000313" key="3">
    <source>
        <dbReference type="Proteomes" id="UP001500665"/>
    </source>
</evidence>